<feature type="compositionally biased region" description="Basic and acidic residues" evidence="1">
    <location>
        <begin position="9"/>
        <end position="21"/>
    </location>
</feature>
<proteinExistence type="predicted"/>
<evidence type="ECO:0000313" key="3">
    <source>
        <dbReference type="Proteomes" id="UP000054837"/>
    </source>
</evidence>
<dbReference type="OrthoDB" id="32458at2"/>
<dbReference type="SUPFAM" id="SSF159888">
    <property type="entry name" value="YdhG-like"/>
    <property type="match status" value="1"/>
</dbReference>
<dbReference type="AlphaFoldDB" id="A0A0W8IH19"/>
<protein>
    <recommendedName>
        <fullName evidence="4">YdhG-like domain-containing protein</fullName>
    </recommendedName>
</protein>
<reference evidence="2 3" key="1">
    <citation type="submission" date="2015-12" db="EMBL/GenBank/DDBJ databases">
        <title>Serinicoccus chungangenesis strain CD08_5 genome sequencing and assembly.</title>
        <authorList>
            <person name="Chander A.M."/>
            <person name="Kaur G."/>
            <person name="Nair G.R."/>
            <person name="Dhawan D.K."/>
            <person name="Kochhar R.K."/>
            <person name="Mayilraj S."/>
            <person name="Bhadada S.K."/>
        </authorList>
    </citation>
    <scope>NUCLEOTIDE SEQUENCE [LARGE SCALE GENOMIC DNA]</scope>
    <source>
        <strain evidence="2 3">CD08_5</strain>
    </source>
</reference>
<dbReference type="RefSeq" id="WP_058889750.1">
    <property type="nucleotide sequence ID" value="NZ_LQBL01000002.1"/>
</dbReference>
<accession>A0A0W8IH19</accession>
<dbReference type="EMBL" id="LQBL01000002">
    <property type="protein sequence ID" value="KUG59274.1"/>
    <property type="molecule type" value="Genomic_DNA"/>
</dbReference>
<feature type="region of interest" description="Disordered" evidence="1">
    <location>
        <begin position="1"/>
        <end position="21"/>
    </location>
</feature>
<comment type="caution">
    <text evidence="2">The sequence shown here is derived from an EMBL/GenBank/DDBJ whole genome shotgun (WGS) entry which is preliminary data.</text>
</comment>
<evidence type="ECO:0008006" key="4">
    <source>
        <dbReference type="Google" id="ProtNLM"/>
    </source>
</evidence>
<sequence>MAGAGFSAAEREAMKQRAEELRTTKGLKGAAKKARELEACLDAIDALSGTDLELATMLHRIVTEVAPDLTPRTMYGFPTYAREGRTVVFFQPASKFDTRYATISFDEAAALDDGVMWATSYAVLEADEEVERTVRRLLRKAVG</sequence>
<gene>
    <name evidence="2" type="ORF">AVL62_06215</name>
</gene>
<evidence type="ECO:0000256" key="1">
    <source>
        <dbReference type="SAM" id="MobiDB-lite"/>
    </source>
</evidence>
<keyword evidence="3" id="KW-1185">Reference proteome</keyword>
<evidence type="ECO:0000313" key="2">
    <source>
        <dbReference type="EMBL" id="KUG59274.1"/>
    </source>
</evidence>
<organism evidence="2 3">
    <name type="scientific">Serinicoccus chungangensis</name>
    <dbReference type="NCBI Taxonomy" id="767452"/>
    <lineage>
        <taxon>Bacteria</taxon>
        <taxon>Bacillati</taxon>
        <taxon>Actinomycetota</taxon>
        <taxon>Actinomycetes</taxon>
        <taxon>Micrococcales</taxon>
        <taxon>Ornithinimicrobiaceae</taxon>
        <taxon>Serinicoccus</taxon>
    </lineage>
</organism>
<name>A0A0W8IH19_9MICO</name>
<dbReference type="Proteomes" id="UP000054837">
    <property type="component" value="Unassembled WGS sequence"/>
</dbReference>